<comment type="subcellular location">
    <subcellularLocation>
        <location evidence="1">Membrane</location>
        <topology evidence="1">Multi-pass membrane protein</topology>
    </subcellularLocation>
</comment>
<protein>
    <recommendedName>
        <fullName evidence="7">CysZ-like protein</fullName>
    </recommendedName>
</protein>
<feature type="transmembrane region" description="Helical" evidence="5">
    <location>
        <begin position="187"/>
        <end position="209"/>
    </location>
</feature>
<feature type="transmembrane region" description="Helical" evidence="5">
    <location>
        <begin position="237"/>
        <end position="266"/>
    </location>
</feature>
<evidence type="ECO:0000313" key="6">
    <source>
        <dbReference type="EMBL" id="KKN80285.1"/>
    </source>
</evidence>
<feature type="transmembrane region" description="Helical" evidence="5">
    <location>
        <begin position="162"/>
        <end position="181"/>
    </location>
</feature>
<keyword evidence="4 5" id="KW-0472">Membrane</keyword>
<comment type="caution">
    <text evidence="6">The sequence shown here is derived from an EMBL/GenBank/DDBJ whole genome shotgun (WGS) entry which is preliminary data.</text>
</comment>
<evidence type="ECO:0000256" key="1">
    <source>
        <dbReference type="ARBA" id="ARBA00004141"/>
    </source>
</evidence>
<keyword evidence="2 5" id="KW-0812">Transmembrane</keyword>
<evidence type="ECO:0000256" key="4">
    <source>
        <dbReference type="ARBA" id="ARBA00023136"/>
    </source>
</evidence>
<dbReference type="NCBIfam" id="NF009407">
    <property type="entry name" value="PRK12768.1"/>
    <property type="match status" value="1"/>
</dbReference>
<dbReference type="Pfam" id="PF07264">
    <property type="entry name" value="EI24"/>
    <property type="match status" value="1"/>
</dbReference>
<organism evidence="6">
    <name type="scientific">marine sediment metagenome</name>
    <dbReference type="NCBI Taxonomy" id="412755"/>
    <lineage>
        <taxon>unclassified sequences</taxon>
        <taxon>metagenomes</taxon>
        <taxon>ecological metagenomes</taxon>
    </lineage>
</organism>
<gene>
    <name evidence="6" type="ORF">LCGC14_0331180</name>
</gene>
<feature type="transmembrane region" description="Helical" evidence="5">
    <location>
        <begin position="69"/>
        <end position="93"/>
    </location>
</feature>
<evidence type="ECO:0000256" key="3">
    <source>
        <dbReference type="ARBA" id="ARBA00022989"/>
    </source>
</evidence>
<sequence>MGSVVAIAVFLARGPPIGQTRSAWDGVADASAAAYLAGNGKDAPMIFASARLAFADIFSAPFRGALWKALGLSAIVLVALWFGIAAIAEWFAVPFLSNLFPDAPSWVDQAGSLAGWAAGFALAILLAFLIGPISAVIASLFLDDVAEVVEANTYPEVSAGTAMPLIPGLILSVKFFGVVILGNLLALILLLVPGINIAAFFVVNGYLLGREYFEFAAMRYRTEAEAKALRGRYGMTVFLAGLLIAGFLAVPLLNLLTPLFAAALMVHLHQRVSRKEGGLIAGEATSAARLAQG</sequence>
<accession>A0A0F9TGE5</accession>
<proteinExistence type="predicted"/>
<dbReference type="EMBL" id="LAZR01000233">
    <property type="protein sequence ID" value="KKN80285.1"/>
    <property type="molecule type" value="Genomic_DNA"/>
</dbReference>
<feature type="transmembrane region" description="Helical" evidence="5">
    <location>
        <begin position="113"/>
        <end position="142"/>
    </location>
</feature>
<evidence type="ECO:0000256" key="2">
    <source>
        <dbReference type="ARBA" id="ARBA00022692"/>
    </source>
</evidence>
<dbReference type="InterPro" id="IPR059112">
    <property type="entry name" value="CysZ/EI24"/>
</dbReference>
<evidence type="ECO:0000256" key="5">
    <source>
        <dbReference type="SAM" id="Phobius"/>
    </source>
</evidence>
<name>A0A0F9TGE5_9ZZZZ</name>
<dbReference type="AlphaFoldDB" id="A0A0F9TGE5"/>
<keyword evidence="3 5" id="KW-1133">Transmembrane helix</keyword>
<evidence type="ECO:0008006" key="7">
    <source>
        <dbReference type="Google" id="ProtNLM"/>
    </source>
</evidence>
<reference evidence="6" key="1">
    <citation type="journal article" date="2015" name="Nature">
        <title>Complex archaea that bridge the gap between prokaryotes and eukaryotes.</title>
        <authorList>
            <person name="Spang A."/>
            <person name="Saw J.H."/>
            <person name="Jorgensen S.L."/>
            <person name="Zaremba-Niedzwiedzka K."/>
            <person name="Martijn J."/>
            <person name="Lind A.E."/>
            <person name="van Eijk R."/>
            <person name="Schleper C."/>
            <person name="Guy L."/>
            <person name="Ettema T.J."/>
        </authorList>
    </citation>
    <scope>NUCLEOTIDE SEQUENCE</scope>
</reference>